<dbReference type="EMBL" id="CP042218">
    <property type="protein sequence ID" value="QDW66185.1"/>
    <property type="molecule type" value="Genomic_DNA"/>
</dbReference>
<dbReference type="Pfam" id="PF00266">
    <property type="entry name" value="Aminotran_5"/>
    <property type="match status" value="1"/>
</dbReference>
<dbReference type="InterPro" id="IPR015424">
    <property type="entry name" value="PyrdxlP-dep_Trfase"/>
</dbReference>
<dbReference type="CDD" id="cd06453">
    <property type="entry name" value="SufS_like"/>
    <property type="match status" value="1"/>
</dbReference>
<dbReference type="PANTHER" id="PTHR43586">
    <property type="entry name" value="CYSTEINE DESULFURASE"/>
    <property type="match status" value="1"/>
</dbReference>
<evidence type="ECO:0000256" key="5">
    <source>
        <dbReference type="ARBA" id="ARBA00022898"/>
    </source>
</evidence>
<dbReference type="InterPro" id="IPR015421">
    <property type="entry name" value="PyrdxlP-dep_Trfase_major"/>
</dbReference>
<evidence type="ECO:0000256" key="6">
    <source>
        <dbReference type="ARBA" id="ARBA00050776"/>
    </source>
</evidence>
<evidence type="ECO:0000256" key="9">
    <source>
        <dbReference type="SAM" id="MobiDB-lite"/>
    </source>
</evidence>
<dbReference type="RefSeq" id="WP_144890686.1">
    <property type="nucleotide sequence ID" value="NZ_CP042218.1"/>
</dbReference>
<comment type="similarity">
    <text evidence="2 8">Belongs to the class-V pyridoxal-phosphate-dependent aminotransferase family. Csd subfamily.</text>
</comment>
<dbReference type="InterPro" id="IPR010970">
    <property type="entry name" value="Cys_dSase_SufS"/>
</dbReference>
<keyword evidence="5 8" id="KW-0663">Pyridoxal phosphate</keyword>
<evidence type="ECO:0000313" key="11">
    <source>
        <dbReference type="EMBL" id="QDW66185.1"/>
    </source>
</evidence>
<feature type="domain" description="Aminotransferase class V" evidence="10">
    <location>
        <begin position="55"/>
        <end position="424"/>
    </location>
</feature>
<evidence type="ECO:0000256" key="7">
    <source>
        <dbReference type="RuleBase" id="RU004504"/>
    </source>
</evidence>
<dbReference type="GO" id="GO:0030170">
    <property type="term" value="F:pyridoxal phosphate binding"/>
    <property type="evidence" value="ECO:0007669"/>
    <property type="project" value="UniProtKB-UniRule"/>
</dbReference>
<dbReference type="PROSITE" id="PS00595">
    <property type="entry name" value="AA_TRANSFER_CLASS_5"/>
    <property type="match status" value="1"/>
</dbReference>
<gene>
    <name evidence="11" type="ORF">FPZ22_04200</name>
</gene>
<dbReference type="AlphaFoldDB" id="A0A518N2M7"/>
<comment type="function">
    <text evidence="8">Catalyzes the removal of elemental sulfur and selenium atoms from L-cysteine, L-cystine, L-selenocysteine, and L-selenocystine to produce L-alanine.</text>
</comment>
<feature type="region of interest" description="Disordered" evidence="9">
    <location>
        <begin position="1"/>
        <end position="26"/>
    </location>
</feature>
<dbReference type="Gene3D" id="3.40.640.10">
    <property type="entry name" value="Type I PLP-dependent aspartate aminotransferase-like (Major domain)"/>
    <property type="match status" value="1"/>
</dbReference>
<dbReference type="PANTHER" id="PTHR43586:SF8">
    <property type="entry name" value="CYSTEINE DESULFURASE 1, CHLOROPLASTIC"/>
    <property type="match status" value="1"/>
</dbReference>
<dbReference type="EC" id="2.8.1.7" evidence="3 8"/>
<evidence type="ECO:0000313" key="12">
    <source>
        <dbReference type="Proteomes" id="UP000316584"/>
    </source>
</evidence>
<keyword evidence="12" id="KW-1185">Reference proteome</keyword>
<evidence type="ECO:0000259" key="10">
    <source>
        <dbReference type="Pfam" id="PF00266"/>
    </source>
</evidence>
<reference evidence="11 12" key="1">
    <citation type="submission" date="2019-07" db="EMBL/GenBank/DDBJ databases">
        <title>Full genome sequence of Luteimonas sp. Gr-4.</title>
        <authorList>
            <person name="Im W.-T."/>
        </authorList>
    </citation>
    <scope>NUCLEOTIDE SEQUENCE [LARGE SCALE GENOMIC DNA]</scope>
    <source>
        <strain evidence="11 12">Gr-4</strain>
    </source>
</reference>
<evidence type="ECO:0000256" key="2">
    <source>
        <dbReference type="ARBA" id="ARBA00010447"/>
    </source>
</evidence>
<dbReference type="OrthoDB" id="9808002at2"/>
<evidence type="ECO:0000256" key="8">
    <source>
        <dbReference type="RuleBase" id="RU004506"/>
    </source>
</evidence>
<dbReference type="GO" id="GO:0031071">
    <property type="term" value="F:cysteine desulfurase activity"/>
    <property type="evidence" value="ECO:0007669"/>
    <property type="project" value="UniProtKB-UniRule"/>
</dbReference>
<proteinExistence type="inferred from homology"/>
<dbReference type="NCBIfam" id="TIGR01979">
    <property type="entry name" value="sufS"/>
    <property type="match status" value="1"/>
</dbReference>
<dbReference type="SUPFAM" id="SSF53383">
    <property type="entry name" value="PLP-dependent transferases"/>
    <property type="match status" value="1"/>
</dbReference>
<dbReference type="Gene3D" id="3.90.1150.10">
    <property type="entry name" value="Aspartate Aminotransferase, domain 1"/>
    <property type="match status" value="1"/>
</dbReference>
<dbReference type="InterPro" id="IPR015422">
    <property type="entry name" value="PyrdxlP-dep_Trfase_small"/>
</dbReference>
<evidence type="ECO:0000256" key="3">
    <source>
        <dbReference type="ARBA" id="ARBA00012239"/>
    </source>
</evidence>
<name>A0A518N2M7_9GAMM</name>
<sequence>MSAPGQHAGGAGTSAGARPTAAGPGEDARAATIDWAAVRADFPLLQRKVHGKPLVYFDSANTSQKPATVIEAVDDFYRRHNANVSRAVHQLGSEATEAYEGARGRLARFINARPDDLVLTSGTTFAINLVAYSWALPRLKAGDAILLTRMEHHANIVPWQLVAERTGARIDVVDLLPDGSLDIDMLHAKMTGAVKLLAVGHVSNVLGTVNPVADICREARRRGITTVVDGSQALPHRPVDVAAIGCDFYALTGHKMCAPTGTGALWARREHLEAMPPFIGGGEMIKEVRLDGGTVFNDPPRKFEAGTPNIAGFVGMGAAVDYLSALDMHNVEAREQELLAHLVEEFAKIEGLRIFGTAPGKAAVVSFAIEGVHSHDLATLLDLEGMAVRSGQHCAHPLLQWLGVSATCRASLAFYNTHDEIEAFIAALRKVRTLLA</sequence>
<keyword evidence="4 8" id="KW-0808">Transferase</keyword>
<comment type="catalytic activity">
    <reaction evidence="6 8">
        <text>(sulfur carrier)-H + L-cysteine = (sulfur carrier)-SH + L-alanine</text>
        <dbReference type="Rhea" id="RHEA:43892"/>
        <dbReference type="Rhea" id="RHEA-COMP:14737"/>
        <dbReference type="Rhea" id="RHEA-COMP:14739"/>
        <dbReference type="ChEBI" id="CHEBI:29917"/>
        <dbReference type="ChEBI" id="CHEBI:35235"/>
        <dbReference type="ChEBI" id="CHEBI:57972"/>
        <dbReference type="ChEBI" id="CHEBI:64428"/>
        <dbReference type="EC" id="2.8.1.7"/>
    </reaction>
</comment>
<dbReference type="InterPro" id="IPR000192">
    <property type="entry name" value="Aminotrans_V_dom"/>
</dbReference>
<dbReference type="GO" id="GO:0006534">
    <property type="term" value="P:cysteine metabolic process"/>
    <property type="evidence" value="ECO:0007669"/>
    <property type="project" value="UniProtKB-UniRule"/>
</dbReference>
<accession>A0A518N2M7</accession>
<organism evidence="11 12">
    <name type="scientific">Luteimonas granuli</name>
    <dbReference type="NCBI Taxonomy" id="1176533"/>
    <lineage>
        <taxon>Bacteria</taxon>
        <taxon>Pseudomonadati</taxon>
        <taxon>Pseudomonadota</taxon>
        <taxon>Gammaproteobacteria</taxon>
        <taxon>Lysobacterales</taxon>
        <taxon>Lysobacteraceae</taxon>
        <taxon>Luteimonas</taxon>
    </lineage>
</organism>
<protein>
    <recommendedName>
        <fullName evidence="3 8">Cysteine desulfurase</fullName>
        <ecNumber evidence="3 8">2.8.1.7</ecNumber>
    </recommendedName>
</protein>
<comment type="cofactor">
    <cofactor evidence="1 7">
        <name>pyridoxal 5'-phosphate</name>
        <dbReference type="ChEBI" id="CHEBI:597326"/>
    </cofactor>
</comment>
<evidence type="ECO:0000256" key="4">
    <source>
        <dbReference type="ARBA" id="ARBA00022679"/>
    </source>
</evidence>
<dbReference type="KEGG" id="lug:FPZ22_04200"/>
<evidence type="ECO:0000256" key="1">
    <source>
        <dbReference type="ARBA" id="ARBA00001933"/>
    </source>
</evidence>
<dbReference type="Proteomes" id="UP000316584">
    <property type="component" value="Chromosome"/>
</dbReference>
<dbReference type="InterPro" id="IPR020578">
    <property type="entry name" value="Aminotrans_V_PyrdxlP_BS"/>
</dbReference>